<evidence type="ECO:0000256" key="1">
    <source>
        <dbReference type="SAM" id="Phobius"/>
    </source>
</evidence>
<feature type="transmembrane region" description="Helical" evidence="1">
    <location>
        <begin position="84"/>
        <end position="108"/>
    </location>
</feature>
<accession>A0A364K867</accession>
<feature type="transmembrane region" description="Helical" evidence="1">
    <location>
        <begin position="221"/>
        <end position="243"/>
    </location>
</feature>
<proteinExistence type="predicted"/>
<dbReference type="InterPro" id="IPR003675">
    <property type="entry name" value="Rce1/LyrA-like_dom"/>
</dbReference>
<dbReference type="RefSeq" id="WP_113658096.1">
    <property type="nucleotide sequence ID" value="NZ_KZ845664.1"/>
</dbReference>
<feature type="transmembrane region" description="Helical" evidence="1">
    <location>
        <begin position="249"/>
        <end position="270"/>
    </location>
</feature>
<dbReference type="GO" id="GO:0006508">
    <property type="term" value="P:proteolysis"/>
    <property type="evidence" value="ECO:0007669"/>
    <property type="project" value="UniProtKB-KW"/>
</dbReference>
<dbReference type="Pfam" id="PF02517">
    <property type="entry name" value="Rce1-like"/>
    <property type="match status" value="1"/>
</dbReference>
<dbReference type="AlphaFoldDB" id="A0A364K867"/>
<sequence length="302" mass="35351">MEKQHVLSRPLWSWIVGMTSFVVIIAAAFWLVWNGYVNIRYSTDHSGTIPIWNIWIPSLIGILLIRLIPLRLEGFNPLSGLNQRLIIIQSWVLIMSAVFFTMTLLLVKSRGVEFQLWFVGLKLFFLLVIPWMILRITQSHSAHRSISIPSHLWTRWHWIGPLMIFMVWFYLSYFSIIAFPHVPSKLSDPFTLIVTYLIGFCINSLLEEVFYRVWLQTRLELFLGTWPAILFTSIVWASWHIAIHSTGQFSVDIATVLVNQGITGLFLGYLWARYRNVWILIMIHGIMNAPPYLFFELFCLLF</sequence>
<keyword evidence="3" id="KW-0378">Hydrolase</keyword>
<feature type="transmembrane region" description="Helical" evidence="1">
    <location>
        <begin position="52"/>
        <end position="72"/>
    </location>
</feature>
<feature type="transmembrane region" description="Helical" evidence="1">
    <location>
        <begin position="277"/>
        <end position="295"/>
    </location>
</feature>
<dbReference type="EMBL" id="QJKK01000002">
    <property type="protein sequence ID" value="RAL26412.1"/>
    <property type="molecule type" value="Genomic_DNA"/>
</dbReference>
<evidence type="ECO:0000313" key="3">
    <source>
        <dbReference type="EMBL" id="RAL26412.1"/>
    </source>
</evidence>
<keyword evidence="1" id="KW-1133">Transmembrane helix</keyword>
<comment type="caution">
    <text evidence="3">The sequence shown here is derived from an EMBL/GenBank/DDBJ whole genome shotgun (WGS) entry which is preliminary data.</text>
</comment>
<keyword evidence="3" id="KW-0645">Protease</keyword>
<dbReference type="Proteomes" id="UP000251213">
    <property type="component" value="Unassembled WGS sequence"/>
</dbReference>
<name>A0A364K867_9BACL</name>
<gene>
    <name evidence="3" type="ORF">DL897_05315</name>
</gene>
<feature type="domain" description="CAAX prenyl protease 2/Lysostaphin resistance protein A-like" evidence="2">
    <location>
        <begin position="191"/>
        <end position="289"/>
    </location>
</feature>
<dbReference type="GO" id="GO:0080120">
    <property type="term" value="P:CAAX-box protein maturation"/>
    <property type="evidence" value="ECO:0007669"/>
    <property type="project" value="UniProtKB-ARBA"/>
</dbReference>
<keyword evidence="4" id="KW-1185">Reference proteome</keyword>
<reference evidence="3 4" key="1">
    <citation type="submission" date="2018-06" db="EMBL/GenBank/DDBJ databases">
        <title>Thermoflavimicrobium daqus sp. nov., a thermophilic microbe isolated from Moutai-flavour Daqu.</title>
        <authorList>
            <person name="Wang X."/>
            <person name="Zhou H."/>
        </authorList>
    </citation>
    <scope>NUCLEOTIDE SEQUENCE [LARGE SCALE GENOMIC DNA]</scope>
    <source>
        <strain evidence="3 4">FBKL4.011</strain>
    </source>
</reference>
<reference evidence="3 4" key="2">
    <citation type="submission" date="2018-06" db="EMBL/GenBank/DDBJ databases">
        <authorList>
            <person name="Zhirakovskaya E."/>
        </authorList>
    </citation>
    <scope>NUCLEOTIDE SEQUENCE [LARGE SCALE GENOMIC DNA]</scope>
    <source>
        <strain evidence="3 4">FBKL4.011</strain>
    </source>
</reference>
<keyword evidence="1" id="KW-0812">Transmembrane</keyword>
<dbReference type="GO" id="GO:0004175">
    <property type="term" value="F:endopeptidase activity"/>
    <property type="evidence" value="ECO:0007669"/>
    <property type="project" value="UniProtKB-ARBA"/>
</dbReference>
<organism evidence="3 4">
    <name type="scientific">Thermoflavimicrobium daqui</name>
    <dbReference type="NCBI Taxonomy" id="2137476"/>
    <lineage>
        <taxon>Bacteria</taxon>
        <taxon>Bacillati</taxon>
        <taxon>Bacillota</taxon>
        <taxon>Bacilli</taxon>
        <taxon>Bacillales</taxon>
        <taxon>Thermoactinomycetaceae</taxon>
        <taxon>Thermoflavimicrobium</taxon>
    </lineage>
</organism>
<dbReference type="OrthoDB" id="3609935at2"/>
<feature type="transmembrane region" description="Helical" evidence="1">
    <location>
        <begin position="155"/>
        <end position="178"/>
    </location>
</feature>
<evidence type="ECO:0000259" key="2">
    <source>
        <dbReference type="Pfam" id="PF02517"/>
    </source>
</evidence>
<evidence type="ECO:0000313" key="4">
    <source>
        <dbReference type="Proteomes" id="UP000251213"/>
    </source>
</evidence>
<keyword evidence="1" id="KW-0472">Membrane</keyword>
<feature type="transmembrane region" description="Helical" evidence="1">
    <location>
        <begin position="190"/>
        <end position="209"/>
    </location>
</feature>
<dbReference type="GO" id="GO:0008237">
    <property type="term" value="F:metallopeptidase activity"/>
    <property type="evidence" value="ECO:0007669"/>
    <property type="project" value="UniProtKB-KW"/>
</dbReference>
<feature type="transmembrane region" description="Helical" evidence="1">
    <location>
        <begin position="12"/>
        <end position="32"/>
    </location>
</feature>
<protein>
    <submittedName>
        <fullName evidence="3">CPBP family intramembrane metalloprotease domain-containing protein</fullName>
    </submittedName>
</protein>
<feature type="transmembrane region" description="Helical" evidence="1">
    <location>
        <begin position="114"/>
        <end position="134"/>
    </location>
</feature>
<keyword evidence="3" id="KW-0482">Metalloprotease</keyword>